<evidence type="ECO:0000256" key="3">
    <source>
        <dbReference type="ARBA" id="ARBA00023125"/>
    </source>
</evidence>
<dbReference type="InterPro" id="IPR050313">
    <property type="entry name" value="Carb_Metab_HTH_regulators"/>
</dbReference>
<dbReference type="SUPFAM" id="SSF46785">
    <property type="entry name" value="Winged helix' DNA-binding domain"/>
    <property type="match status" value="1"/>
</dbReference>
<keyword evidence="1" id="KW-0678">Repressor</keyword>
<keyword evidence="3" id="KW-0238">DNA-binding</keyword>
<dbReference type="SUPFAM" id="SSF100950">
    <property type="entry name" value="NagB/RpiA/CoA transferase-like"/>
    <property type="match status" value="1"/>
</dbReference>
<dbReference type="InterPro" id="IPR037171">
    <property type="entry name" value="NagB/RpiA_transferase-like"/>
</dbReference>
<evidence type="ECO:0000256" key="1">
    <source>
        <dbReference type="ARBA" id="ARBA00022491"/>
    </source>
</evidence>
<dbReference type="InterPro" id="IPR036390">
    <property type="entry name" value="WH_DNA-bd_sf"/>
</dbReference>
<feature type="region of interest" description="Disordered" evidence="5">
    <location>
        <begin position="1"/>
        <end position="20"/>
    </location>
</feature>
<dbReference type="PANTHER" id="PTHR30363:SF4">
    <property type="entry name" value="GLYCEROL-3-PHOSPHATE REGULON REPRESSOR"/>
    <property type="match status" value="1"/>
</dbReference>
<feature type="domain" description="HTH deoR-type" evidence="6">
    <location>
        <begin position="28"/>
        <end position="83"/>
    </location>
</feature>
<accession>A0A0P0R5B3</accession>
<dbReference type="PROSITE" id="PS00894">
    <property type="entry name" value="HTH_DEOR_1"/>
    <property type="match status" value="1"/>
</dbReference>
<dbReference type="GO" id="GO:0003677">
    <property type="term" value="F:DNA binding"/>
    <property type="evidence" value="ECO:0007669"/>
    <property type="project" value="UniProtKB-KW"/>
</dbReference>
<dbReference type="InterPro" id="IPR018356">
    <property type="entry name" value="Tscrpt_reg_HTH_DeoR_CS"/>
</dbReference>
<dbReference type="SMART" id="SM00420">
    <property type="entry name" value="HTH_DEOR"/>
    <property type="match status" value="1"/>
</dbReference>
<gene>
    <name evidence="7" type="ORF">K788_0004100</name>
</gene>
<dbReference type="EMBL" id="CP012746">
    <property type="protein sequence ID" value="ALL63233.1"/>
    <property type="molecule type" value="Genomic_DNA"/>
</dbReference>
<evidence type="ECO:0000256" key="4">
    <source>
        <dbReference type="ARBA" id="ARBA00023163"/>
    </source>
</evidence>
<dbReference type="GO" id="GO:0003700">
    <property type="term" value="F:DNA-binding transcription factor activity"/>
    <property type="evidence" value="ECO:0007669"/>
    <property type="project" value="InterPro"/>
</dbReference>
<dbReference type="Proteomes" id="UP000019146">
    <property type="component" value="Chromosome 1"/>
</dbReference>
<dbReference type="InterPro" id="IPR014036">
    <property type="entry name" value="DeoR-like_C"/>
</dbReference>
<dbReference type="PANTHER" id="PTHR30363">
    <property type="entry name" value="HTH-TYPE TRANSCRIPTIONAL REGULATOR SRLR-RELATED"/>
    <property type="match status" value="1"/>
</dbReference>
<dbReference type="PRINTS" id="PR00037">
    <property type="entry name" value="HTHLACR"/>
</dbReference>
<organism evidence="7 8">
    <name type="scientific">Paraburkholderia caribensis MBA4</name>
    <dbReference type="NCBI Taxonomy" id="1323664"/>
    <lineage>
        <taxon>Bacteria</taxon>
        <taxon>Pseudomonadati</taxon>
        <taxon>Pseudomonadota</taxon>
        <taxon>Betaproteobacteria</taxon>
        <taxon>Burkholderiales</taxon>
        <taxon>Burkholderiaceae</taxon>
        <taxon>Paraburkholderia</taxon>
    </lineage>
</organism>
<evidence type="ECO:0000256" key="5">
    <source>
        <dbReference type="SAM" id="MobiDB-lite"/>
    </source>
</evidence>
<dbReference type="InterPro" id="IPR036388">
    <property type="entry name" value="WH-like_DNA-bd_sf"/>
</dbReference>
<dbReference type="KEGG" id="bcai:K788_0004100"/>
<dbReference type="Pfam" id="PF00455">
    <property type="entry name" value="DeoRC"/>
    <property type="match status" value="1"/>
</dbReference>
<dbReference type="PROSITE" id="PS51000">
    <property type="entry name" value="HTH_DEOR_2"/>
    <property type="match status" value="1"/>
</dbReference>
<name>A0A0P0R5B3_9BURK</name>
<dbReference type="InterPro" id="IPR001034">
    <property type="entry name" value="DeoR_HTH"/>
</dbReference>
<proteinExistence type="predicted"/>
<dbReference type="AlphaFoldDB" id="A0A0P0R5B3"/>
<evidence type="ECO:0000259" key="6">
    <source>
        <dbReference type="PROSITE" id="PS51000"/>
    </source>
</evidence>
<dbReference type="Gene3D" id="1.10.10.10">
    <property type="entry name" value="Winged helix-like DNA-binding domain superfamily/Winged helix DNA-binding domain"/>
    <property type="match status" value="1"/>
</dbReference>
<evidence type="ECO:0000256" key="2">
    <source>
        <dbReference type="ARBA" id="ARBA00023015"/>
    </source>
</evidence>
<sequence length="282" mass="30435">MASGAKSRARAARKTLNTTRRGTIRMWQEDRHQRIRALLSTLKRVSTERIMADLGVSRETVRRDLLDLEALGELRRVHGGAIRPADEAPISERAQAHVKSKKAIAKAATGVVASGQTLFVDAGTTTAALADELAKLANLTIVTNSIDVAMKMRGAPDKRESSANEVILLGGSISDRALSTTGETTILDIQRYRADIALLSPVGVDPKHGASNYDLAETDVARAMVANSDSVVILADYSKIGQRSRIAYCPPEKIDLLITNRKATEVATFAQLKRKVGKVILA</sequence>
<reference evidence="7 8" key="1">
    <citation type="journal article" date="2014" name="Genome Announc.">
        <title>Draft Genome Sequence of the Haloacid-Degrading Burkholderia caribensis Strain MBA4.</title>
        <authorList>
            <person name="Pan Y."/>
            <person name="Kong K.F."/>
            <person name="Tsang J.S."/>
        </authorList>
    </citation>
    <scope>NUCLEOTIDE SEQUENCE [LARGE SCALE GENOMIC DNA]</scope>
    <source>
        <strain evidence="7 8">MBA4</strain>
    </source>
</reference>
<keyword evidence="4" id="KW-0804">Transcription</keyword>
<protein>
    <submittedName>
        <fullName evidence="7">Transcriptional regulator, DeoR family</fullName>
    </submittedName>
</protein>
<keyword evidence="2" id="KW-0805">Transcription regulation</keyword>
<evidence type="ECO:0000313" key="8">
    <source>
        <dbReference type="Proteomes" id="UP000019146"/>
    </source>
</evidence>
<dbReference type="SMART" id="SM01134">
    <property type="entry name" value="DeoRC"/>
    <property type="match status" value="1"/>
</dbReference>
<dbReference type="Gene3D" id="3.40.50.1360">
    <property type="match status" value="1"/>
</dbReference>
<evidence type="ECO:0000313" key="7">
    <source>
        <dbReference type="EMBL" id="ALL63233.1"/>
    </source>
</evidence>
<dbReference type="Pfam" id="PF08220">
    <property type="entry name" value="HTH_DeoR"/>
    <property type="match status" value="1"/>
</dbReference>